<name>A0A1H2CGL8_MUCMA</name>
<protein>
    <recommendedName>
        <fullName evidence="1">DUF1543 domain-containing protein</fullName>
    </recommendedName>
</protein>
<organism evidence="2 3">
    <name type="scientific">Mucilaginibacter mallensis</name>
    <dbReference type="NCBI Taxonomy" id="652787"/>
    <lineage>
        <taxon>Bacteria</taxon>
        <taxon>Pseudomonadati</taxon>
        <taxon>Bacteroidota</taxon>
        <taxon>Sphingobacteriia</taxon>
        <taxon>Sphingobacteriales</taxon>
        <taxon>Sphingobacteriaceae</taxon>
        <taxon>Mucilaginibacter</taxon>
    </lineage>
</organism>
<dbReference type="EMBL" id="LT629740">
    <property type="protein sequence ID" value="SDT69246.1"/>
    <property type="molecule type" value="Genomic_DNA"/>
</dbReference>
<reference evidence="2 3" key="1">
    <citation type="submission" date="2016-10" db="EMBL/GenBank/DDBJ databases">
        <authorList>
            <person name="de Groot N.N."/>
        </authorList>
    </citation>
    <scope>NUCLEOTIDE SEQUENCE [LARGE SCALE GENOMIC DNA]</scope>
    <source>
        <strain evidence="2 3">MP1X4</strain>
    </source>
</reference>
<evidence type="ECO:0000259" key="1">
    <source>
        <dbReference type="Pfam" id="PF07566"/>
    </source>
</evidence>
<dbReference type="Pfam" id="PF07566">
    <property type="entry name" value="DUF1543"/>
    <property type="match status" value="1"/>
</dbReference>
<accession>A0A1H2CGL8</accession>
<gene>
    <name evidence="2" type="ORF">SAMN05216490_4999</name>
</gene>
<feature type="domain" description="DUF1543" evidence="1">
    <location>
        <begin position="29"/>
        <end position="77"/>
    </location>
</feature>
<proteinExistence type="predicted"/>
<keyword evidence="3" id="KW-1185">Reference proteome</keyword>
<dbReference type="InterPro" id="IPR011440">
    <property type="entry name" value="DUF1543"/>
</dbReference>
<dbReference type="Gene3D" id="3.10.20.10">
    <property type="match status" value="2"/>
</dbReference>
<dbReference type="Proteomes" id="UP000199679">
    <property type="component" value="Chromosome I"/>
</dbReference>
<evidence type="ECO:0000313" key="2">
    <source>
        <dbReference type="EMBL" id="SDT69246.1"/>
    </source>
</evidence>
<evidence type="ECO:0000313" key="3">
    <source>
        <dbReference type="Proteomes" id="UP000199679"/>
    </source>
</evidence>
<sequence length="200" mass="22960">MPKVKINYLYPMANLKLFMLLLGCKPPGRHTEQHDVFFGIAASLNELVPQIKAFWPEPEKIHIDAWREVNTVDGFEMKIIAKDANHIGTTEPTNKLFFINLGGYQENRFEEQHYVLLTVKTDRALAFKEAKETLFFKHNHFEGGNPHIDDKYGIDVDDLYQIEEILSPELKEQYTIELVPASGLLEDPISLGYLKLSSLV</sequence>
<dbReference type="AlphaFoldDB" id="A0A1H2CGL8"/>
<dbReference type="STRING" id="652787.SAMN05216490_4999"/>